<name>A0A964W0Z2_9CLOT</name>
<proteinExistence type="predicted"/>
<organism evidence="4 5">
    <name type="scientific">Clostridium chromiireducens</name>
    <dbReference type="NCBI Taxonomy" id="225345"/>
    <lineage>
        <taxon>Bacteria</taxon>
        <taxon>Bacillati</taxon>
        <taxon>Bacillota</taxon>
        <taxon>Clostridia</taxon>
        <taxon>Eubacteriales</taxon>
        <taxon>Clostridiaceae</taxon>
        <taxon>Clostridium</taxon>
    </lineage>
</organism>
<sequence length="590" mass="63635">MFKRANKITALLVAAASVMSIVPAMAADSSRLGTKDGTITNAIAYKDGKYAYRGYRTDDDSEGIYYNAGDKDKALEDVEDADLMGAFDNKYAFANDGSDQYLVDLSNGQVTDEATPEDQADTASTKLKTALKKTDRYGSSVTVTASNLGYTDKDNTGALPGPKFSETWYAYAVAGNGQDNAVGGQLFGFTNATGKYIDASNLANVYAYSSYKGKNVKIEEYNDLDSDTKLEVKLLQQPQVLTQDKDYIYAVVKVAITDSNTAAHTGAGVTTSAAVGTVNATTTIHYYLQKISKAQGDKKDDAFLPKSVDSYEIDNKSYLNNGDVNDAYTAILLPDDTYQPANNQYAVKDNTLYVTRVKTDKVKVFALKLTKIKENTMNGISSDKVDAYVVKKTGDSDQDLPGTGLSNDGTAVSIDVDGNTWAINEGKIYKFTGTDKKVVFTCDRSLDKLSVYDDGSLIAWDGTNDGDVYTTVQEGKAETDAEAPAATPAKVGWDKLADGTWNFYDATGTKVVNNWANVGGVWYFLKADGVMATGWLNQNGTWYYLNASGAMATGWLNDNGTWYYLNASGAMLANTTVDGYVLGASGAWVK</sequence>
<dbReference type="AlphaFoldDB" id="A0A964W0Z2"/>
<feature type="repeat" description="Cell wall-binding" evidence="2">
    <location>
        <begin position="552"/>
        <end position="571"/>
    </location>
</feature>
<feature type="signal peptide" evidence="3">
    <location>
        <begin position="1"/>
        <end position="26"/>
    </location>
</feature>
<dbReference type="Pfam" id="PF19127">
    <property type="entry name" value="Choline_bind_3"/>
    <property type="match status" value="1"/>
</dbReference>
<dbReference type="EMBL" id="WSRQ01000005">
    <property type="protein sequence ID" value="MVX62886.1"/>
    <property type="molecule type" value="Genomic_DNA"/>
</dbReference>
<dbReference type="PROSITE" id="PS51170">
    <property type="entry name" value="CW"/>
    <property type="match status" value="2"/>
</dbReference>
<feature type="chain" id="PRO_5037662029" evidence="3">
    <location>
        <begin position="27"/>
        <end position="590"/>
    </location>
</feature>
<dbReference type="InterPro" id="IPR018337">
    <property type="entry name" value="Cell_wall/Cho-bd_repeat"/>
</dbReference>
<dbReference type="Proteomes" id="UP000656077">
    <property type="component" value="Unassembled WGS sequence"/>
</dbReference>
<evidence type="ECO:0000313" key="5">
    <source>
        <dbReference type="Proteomes" id="UP000656077"/>
    </source>
</evidence>
<evidence type="ECO:0000313" key="4">
    <source>
        <dbReference type="EMBL" id="MVX62886.1"/>
    </source>
</evidence>
<comment type="caution">
    <text evidence="4">The sequence shown here is derived from an EMBL/GenBank/DDBJ whole genome shotgun (WGS) entry which is preliminary data.</text>
</comment>
<keyword evidence="3" id="KW-0732">Signal</keyword>
<protein>
    <submittedName>
        <fullName evidence="4">N-acetylmuramoyl-L-alanine amidase family protein</fullName>
    </submittedName>
</protein>
<dbReference type="Pfam" id="PF01473">
    <property type="entry name" value="Choline_bind_1"/>
    <property type="match status" value="1"/>
</dbReference>
<evidence type="ECO:0000256" key="2">
    <source>
        <dbReference type="PROSITE-ProRule" id="PRU00591"/>
    </source>
</evidence>
<feature type="repeat" description="Cell wall-binding" evidence="2">
    <location>
        <begin position="532"/>
        <end position="551"/>
    </location>
</feature>
<accession>A0A964W0Z2</accession>
<dbReference type="Gene3D" id="2.10.270.10">
    <property type="entry name" value="Cholin Binding"/>
    <property type="match status" value="1"/>
</dbReference>
<dbReference type="RefSeq" id="WP_160358164.1">
    <property type="nucleotide sequence ID" value="NZ_WSRQ01000005.1"/>
</dbReference>
<gene>
    <name evidence="4" type="ORF">GKZ28_04105</name>
</gene>
<dbReference type="SUPFAM" id="SSF69360">
    <property type="entry name" value="Cell wall binding repeat"/>
    <property type="match status" value="1"/>
</dbReference>
<evidence type="ECO:0000256" key="3">
    <source>
        <dbReference type="SAM" id="SignalP"/>
    </source>
</evidence>
<evidence type="ECO:0000256" key="1">
    <source>
        <dbReference type="ARBA" id="ARBA00022737"/>
    </source>
</evidence>
<reference evidence="4" key="1">
    <citation type="submission" date="2019-12" db="EMBL/GenBank/DDBJ databases">
        <title>Microbes associate with the intestines of laboratory mice.</title>
        <authorList>
            <person name="Navarre W."/>
            <person name="Wong E."/>
        </authorList>
    </citation>
    <scope>NUCLEOTIDE SEQUENCE</scope>
    <source>
        <strain evidence="4">NM79_F5</strain>
    </source>
</reference>
<keyword evidence="1" id="KW-0677">Repeat</keyword>